<feature type="region of interest" description="Disordered" evidence="1">
    <location>
        <begin position="392"/>
        <end position="424"/>
    </location>
</feature>
<dbReference type="AlphaFoldDB" id="A0A6A5JXI5"/>
<feature type="transmembrane region" description="Helical" evidence="2">
    <location>
        <begin position="113"/>
        <end position="135"/>
    </location>
</feature>
<keyword evidence="2" id="KW-0472">Membrane</keyword>
<keyword evidence="4" id="KW-1185">Reference proteome</keyword>
<evidence type="ECO:0000313" key="4">
    <source>
        <dbReference type="Proteomes" id="UP000800040"/>
    </source>
</evidence>
<evidence type="ECO:0000256" key="1">
    <source>
        <dbReference type="SAM" id="MobiDB-lite"/>
    </source>
</evidence>
<accession>A0A6A5JXI5</accession>
<feature type="transmembrane region" description="Helical" evidence="2">
    <location>
        <begin position="308"/>
        <end position="329"/>
    </location>
</feature>
<evidence type="ECO:0000256" key="2">
    <source>
        <dbReference type="SAM" id="Phobius"/>
    </source>
</evidence>
<keyword evidence="2" id="KW-1133">Transmembrane helix</keyword>
<name>A0A6A5JXI5_9PLEO</name>
<dbReference type="EMBL" id="ML975437">
    <property type="protein sequence ID" value="KAF1829555.1"/>
    <property type="molecule type" value="Genomic_DNA"/>
</dbReference>
<feature type="transmembrane region" description="Helical" evidence="2">
    <location>
        <begin position="164"/>
        <end position="185"/>
    </location>
</feature>
<gene>
    <name evidence="3" type="ORF">BDW02DRAFT_651276</name>
</gene>
<feature type="transmembrane region" description="Helical" evidence="2">
    <location>
        <begin position="275"/>
        <end position="296"/>
    </location>
</feature>
<keyword evidence="2" id="KW-0812">Transmembrane</keyword>
<feature type="transmembrane region" description="Helical" evidence="2">
    <location>
        <begin position="197"/>
        <end position="217"/>
    </location>
</feature>
<protein>
    <submittedName>
        <fullName evidence="3">Uncharacterized protein</fullName>
    </submittedName>
</protein>
<proteinExistence type="predicted"/>
<dbReference type="Proteomes" id="UP000800040">
    <property type="component" value="Unassembled WGS sequence"/>
</dbReference>
<reference evidence="3" key="1">
    <citation type="submission" date="2020-01" db="EMBL/GenBank/DDBJ databases">
        <authorList>
            <consortium name="DOE Joint Genome Institute"/>
            <person name="Haridas S."/>
            <person name="Albert R."/>
            <person name="Binder M."/>
            <person name="Bloem J."/>
            <person name="Labutti K."/>
            <person name="Salamov A."/>
            <person name="Andreopoulos B."/>
            <person name="Baker S.E."/>
            <person name="Barry K."/>
            <person name="Bills G."/>
            <person name="Bluhm B.H."/>
            <person name="Cannon C."/>
            <person name="Castanera R."/>
            <person name="Culley D.E."/>
            <person name="Daum C."/>
            <person name="Ezra D."/>
            <person name="Gonzalez J.B."/>
            <person name="Henrissat B."/>
            <person name="Kuo A."/>
            <person name="Liang C."/>
            <person name="Lipzen A."/>
            <person name="Lutzoni F."/>
            <person name="Magnuson J."/>
            <person name="Mondo S."/>
            <person name="Nolan M."/>
            <person name="Ohm R."/>
            <person name="Pangilinan J."/>
            <person name="Park H.-J."/>
            <person name="Ramirez L."/>
            <person name="Alfaro M."/>
            <person name="Sun H."/>
            <person name="Tritt A."/>
            <person name="Yoshinaga Y."/>
            <person name="Zwiers L.-H."/>
            <person name="Turgeon B.G."/>
            <person name="Goodwin S.B."/>
            <person name="Spatafora J.W."/>
            <person name="Crous P.W."/>
            <person name="Grigoriev I.V."/>
        </authorList>
    </citation>
    <scope>NUCLEOTIDE SEQUENCE</scope>
    <source>
        <strain evidence="3">P77</strain>
    </source>
</reference>
<feature type="compositionally biased region" description="Polar residues" evidence="1">
    <location>
        <begin position="414"/>
        <end position="424"/>
    </location>
</feature>
<organism evidence="3 4">
    <name type="scientific">Decorospora gaudefroyi</name>
    <dbReference type="NCBI Taxonomy" id="184978"/>
    <lineage>
        <taxon>Eukaryota</taxon>
        <taxon>Fungi</taxon>
        <taxon>Dikarya</taxon>
        <taxon>Ascomycota</taxon>
        <taxon>Pezizomycotina</taxon>
        <taxon>Dothideomycetes</taxon>
        <taxon>Pleosporomycetidae</taxon>
        <taxon>Pleosporales</taxon>
        <taxon>Pleosporineae</taxon>
        <taxon>Pleosporaceae</taxon>
        <taxon>Decorospora</taxon>
    </lineage>
</organism>
<sequence length="424" mass="47889">MSVDTFDLPNVLKNLTWRDFDPGRNCTAAGRLFGQMEAGGIEEMSIFYLRDFAWGCAPVSMQGTSALDIVAFAIYNIRQEIYLTDLFKPVLNQCRPELCRSIEWEGNPDLSGIGILSAYIIQAVFATLFTALRIYKVIRSTRKGTPPPDDTVTSLPQNRLAKCFGIFWLSSLYFSLCTVIASAAINFIEKGTIHTMVFSFLSALFSTSVLLCLWPWYRRDVSSVGQHNIIVLTLVVETLLLLVIGAKRIHGISWESPFELYCFSSLKFPDRVTHLSITVLCYIPFLLLVALWRWHYLSKRPEQKRWRYWGDALALVSFLLMWISLGYFIQVRAEMSTLVGQGYAENEWGFGQLLALLAWLPTLLESAQALAGDFLDTNVWPIVIKMFQRSHHGQAGQGPYTGVGDENEELVDTSRVNRPVSSSS</sequence>
<evidence type="ECO:0000313" key="3">
    <source>
        <dbReference type="EMBL" id="KAF1829555.1"/>
    </source>
</evidence>
<dbReference type="OrthoDB" id="4582561at2759"/>
<feature type="transmembrane region" description="Helical" evidence="2">
    <location>
        <begin position="229"/>
        <end position="246"/>
    </location>
</feature>